<dbReference type="STRING" id="391038.Bphy_0241"/>
<proteinExistence type="predicted"/>
<evidence type="ECO:0000313" key="2">
    <source>
        <dbReference type="Proteomes" id="UP000001192"/>
    </source>
</evidence>
<dbReference type="AlphaFoldDB" id="B2JC70"/>
<gene>
    <name evidence="1" type="ordered locus">Bphy_0241</name>
</gene>
<dbReference type="KEGG" id="bph:Bphy_0241"/>
<dbReference type="InterPro" id="IPR052931">
    <property type="entry name" value="Prophage_regulatory_activator"/>
</dbReference>
<protein>
    <submittedName>
        <fullName evidence="1">Phage transcriptional regulator, AlpA</fullName>
    </submittedName>
</protein>
<accession>B2JC70</accession>
<organism evidence="1 2">
    <name type="scientific">Paraburkholderia phymatum (strain DSM 17167 / CIP 108236 / LMG 21445 / STM815)</name>
    <name type="common">Burkholderia phymatum</name>
    <dbReference type="NCBI Taxonomy" id="391038"/>
    <lineage>
        <taxon>Bacteria</taxon>
        <taxon>Pseudomonadati</taxon>
        <taxon>Pseudomonadota</taxon>
        <taxon>Betaproteobacteria</taxon>
        <taxon>Burkholderiales</taxon>
        <taxon>Burkholderiaceae</taxon>
        <taxon>Paraburkholderia</taxon>
    </lineage>
</organism>
<sequence length="73" mass="8173">MEEPKRRAPTAIMRRPEVERETGLSRSTIYGRIKSGTFPPPVRLGVRSVGWRSADIEAFLTSPADYKTPNDGI</sequence>
<dbReference type="Proteomes" id="UP000001192">
    <property type="component" value="Chromosome 1"/>
</dbReference>
<dbReference type="Gene3D" id="1.10.238.160">
    <property type="match status" value="1"/>
</dbReference>
<reference evidence="2" key="1">
    <citation type="journal article" date="2014" name="Stand. Genomic Sci.">
        <title>Complete genome sequence of Burkholderia phymatum STM815(T), a broad host range and efficient nitrogen-fixing symbiont of Mimosa species.</title>
        <authorList>
            <person name="Moulin L."/>
            <person name="Klonowska A."/>
            <person name="Caroline B."/>
            <person name="Booth K."/>
            <person name="Vriezen J.A."/>
            <person name="Melkonian R."/>
            <person name="James E.K."/>
            <person name="Young J.P."/>
            <person name="Bena G."/>
            <person name="Hauser L."/>
            <person name="Land M."/>
            <person name="Kyrpides N."/>
            <person name="Bruce D."/>
            <person name="Chain P."/>
            <person name="Copeland A."/>
            <person name="Pitluck S."/>
            <person name="Woyke T."/>
            <person name="Lizotte-Waniewski M."/>
            <person name="Bristow J."/>
            <person name="Riley M."/>
        </authorList>
    </citation>
    <scope>NUCLEOTIDE SEQUENCE [LARGE SCALE GENOMIC DNA]</scope>
    <source>
        <strain evidence="2">DSM 17167 / CIP 108236 / LMG 21445 / STM815</strain>
    </source>
</reference>
<dbReference type="EMBL" id="CP001043">
    <property type="protein sequence ID" value="ACC69434.1"/>
    <property type="molecule type" value="Genomic_DNA"/>
</dbReference>
<dbReference type="Pfam" id="PF05930">
    <property type="entry name" value="Phage_AlpA"/>
    <property type="match status" value="1"/>
</dbReference>
<dbReference type="PANTHER" id="PTHR36154">
    <property type="entry name" value="DNA-BINDING TRANSCRIPTIONAL ACTIVATOR ALPA"/>
    <property type="match status" value="1"/>
</dbReference>
<evidence type="ECO:0000313" key="1">
    <source>
        <dbReference type="EMBL" id="ACC69434.1"/>
    </source>
</evidence>
<dbReference type="OrthoDB" id="9182156at2"/>
<dbReference type="InterPro" id="IPR010260">
    <property type="entry name" value="AlpA"/>
</dbReference>
<name>B2JC70_PARP8</name>
<dbReference type="eggNOG" id="COG3311">
    <property type="taxonomic scope" value="Bacteria"/>
</dbReference>
<dbReference type="HOGENOM" id="CLU_140176_15_3_4"/>
<keyword evidence="2" id="KW-1185">Reference proteome</keyword>
<dbReference type="PANTHER" id="PTHR36154:SF1">
    <property type="entry name" value="DNA-BINDING TRANSCRIPTIONAL ACTIVATOR ALPA"/>
    <property type="match status" value="1"/>
</dbReference>